<reference evidence="1" key="1">
    <citation type="submission" date="2021-06" db="EMBL/GenBank/DDBJ databases">
        <authorList>
            <person name="Hodson N. C."/>
            <person name="Mongue J. A."/>
            <person name="Jaron S. K."/>
        </authorList>
    </citation>
    <scope>NUCLEOTIDE SEQUENCE</scope>
</reference>
<dbReference type="EMBL" id="CAJVCH010568327">
    <property type="protein sequence ID" value="CAG7833075.1"/>
    <property type="molecule type" value="Genomic_DNA"/>
</dbReference>
<keyword evidence="2" id="KW-1185">Reference proteome</keyword>
<organism evidence="1 2">
    <name type="scientific">Allacma fusca</name>
    <dbReference type="NCBI Taxonomy" id="39272"/>
    <lineage>
        <taxon>Eukaryota</taxon>
        <taxon>Metazoa</taxon>
        <taxon>Ecdysozoa</taxon>
        <taxon>Arthropoda</taxon>
        <taxon>Hexapoda</taxon>
        <taxon>Collembola</taxon>
        <taxon>Symphypleona</taxon>
        <taxon>Sminthuridae</taxon>
        <taxon>Allacma</taxon>
    </lineage>
</organism>
<proteinExistence type="predicted"/>
<accession>A0A8J2M6J5</accession>
<dbReference type="Proteomes" id="UP000708208">
    <property type="component" value="Unassembled WGS sequence"/>
</dbReference>
<name>A0A8J2M6J5_9HEXA</name>
<evidence type="ECO:0000313" key="1">
    <source>
        <dbReference type="EMBL" id="CAG7833075.1"/>
    </source>
</evidence>
<dbReference type="AlphaFoldDB" id="A0A8J2M6J5"/>
<evidence type="ECO:0000313" key="2">
    <source>
        <dbReference type="Proteomes" id="UP000708208"/>
    </source>
</evidence>
<comment type="caution">
    <text evidence="1">The sequence shown here is derived from an EMBL/GenBank/DDBJ whole genome shotgun (WGS) entry which is preliminary data.</text>
</comment>
<sequence length="105" mass="12258">ILRVLRMEQSRVEEDLQVFLAGSSPPIARYKFRLINSRMIKLAKQWNDAEMDVEPIENLRGQAYNLVQVGRRKVPKRRLQLDTSQENDPHSEEIIEEIVVADSIE</sequence>
<feature type="non-terminal residue" evidence="1">
    <location>
        <position position="1"/>
    </location>
</feature>
<protein>
    <submittedName>
        <fullName evidence="1">Uncharacterized protein</fullName>
    </submittedName>
</protein>
<gene>
    <name evidence="1" type="ORF">AFUS01_LOCUS42722</name>
</gene>